<keyword evidence="5" id="KW-1185">Reference proteome</keyword>
<gene>
    <name evidence="4" type="ORF">GA0061075_102124</name>
    <name evidence="3" type="ORF">HF960_00375</name>
</gene>
<dbReference type="Pfam" id="PF13354">
    <property type="entry name" value="Beta-lactamase2"/>
    <property type="match status" value="1"/>
</dbReference>
<proteinExistence type="predicted"/>
<dbReference type="AlphaFoldDB" id="A0A4Y4G098"/>
<dbReference type="EMBL" id="JAAXPM010000001">
    <property type="protein sequence ID" value="NKY66170.1"/>
    <property type="molecule type" value="Genomic_DNA"/>
</dbReference>
<evidence type="ECO:0000259" key="2">
    <source>
        <dbReference type="Pfam" id="PF13354"/>
    </source>
</evidence>
<dbReference type="SUPFAM" id="SSF56601">
    <property type="entry name" value="beta-lactamase/transpeptidase-like"/>
    <property type="match status" value="1"/>
</dbReference>
<dbReference type="RefSeq" id="WP_083194395.1">
    <property type="nucleotide sequence ID" value="NZ_BJEG01000001.1"/>
</dbReference>
<keyword evidence="3" id="KW-0378">Hydrolase</keyword>
<comment type="caution">
    <text evidence="3">The sequence shown here is derived from an EMBL/GenBank/DDBJ whole genome shotgun (WGS) entry which is preliminary data.</text>
</comment>
<protein>
    <submittedName>
        <fullName evidence="4">Beta-lactamase class A</fullName>
    </submittedName>
    <submittedName>
        <fullName evidence="3">Serine hydrolase</fullName>
    </submittedName>
</protein>
<reference evidence="4 5" key="1">
    <citation type="submission" date="2016-08" db="EMBL/GenBank/DDBJ databases">
        <authorList>
            <person name="Varghese N."/>
            <person name="Submissions Spin"/>
        </authorList>
    </citation>
    <scope>NUCLEOTIDE SEQUENCE [LARGE SCALE GENOMIC DNA]</scope>
    <source>
        <strain evidence="4 5">R-53116</strain>
    </source>
</reference>
<name>A0A4Y4G098_WEIHE</name>
<keyword evidence="1" id="KW-0812">Transmembrane</keyword>
<feature type="transmembrane region" description="Helical" evidence="1">
    <location>
        <begin position="24"/>
        <end position="41"/>
    </location>
</feature>
<keyword evidence="1" id="KW-0472">Membrane</keyword>
<dbReference type="GO" id="GO:0008800">
    <property type="term" value="F:beta-lactamase activity"/>
    <property type="evidence" value="ECO:0007669"/>
    <property type="project" value="InterPro"/>
</dbReference>
<dbReference type="GO" id="GO:0046677">
    <property type="term" value="P:response to antibiotic"/>
    <property type="evidence" value="ECO:0007669"/>
    <property type="project" value="InterPro"/>
</dbReference>
<evidence type="ECO:0000313" key="3">
    <source>
        <dbReference type="EMBL" id="NKY66170.1"/>
    </source>
</evidence>
<dbReference type="EMBL" id="FMAW01000002">
    <property type="protein sequence ID" value="SCB78578.1"/>
    <property type="molecule type" value="Genomic_DNA"/>
</dbReference>
<dbReference type="OrthoDB" id="3524371at2"/>
<evidence type="ECO:0000313" key="6">
    <source>
        <dbReference type="Proteomes" id="UP000585749"/>
    </source>
</evidence>
<dbReference type="GO" id="GO:0030655">
    <property type="term" value="P:beta-lactam antibiotic catabolic process"/>
    <property type="evidence" value="ECO:0007669"/>
    <property type="project" value="InterPro"/>
</dbReference>
<dbReference type="InterPro" id="IPR012338">
    <property type="entry name" value="Beta-lactam/transpept-like"/>
</dbReference>
<dbReference type="Proteomes" id="UP000585749">
    <property type="component" value="Unassembled WGS sequence"/>
</dbReference>
<dbReference type="Proteomes" id="UP000182448">
    <property type="component" value="Unassembled WGS sequence"/>
</dbReference>
<accession>A0A4Y4G098</accession>
<keyword evidence="1" id="KW-1133">Transmembrane helix</keyword>
<organism evidence="3 6">
    <name type="scientific">Weissella hellenica</name>
    <dbReference type="NCBI Taxonomy" id="46256"/>
    <lineage>
        <taxon>Bacteria</taxon>
        <taxon>Bacillati</taxon>
        <taxon>Bacillota</taxon>
        <taxon>Bacilli</taxon>
        <taxon>Lactobacillales</taxon>
        <taxon>Lactobacillaceae</taxon>
        <taxon>Weissella</taxon>
    </lineage>
</organism>
<feature type="domain" description="Beta-lactamase class A catalytic" evidence="2">
    <location>
        <begin position="132"/>
        <end position="271"/>
    </location>
</feature>
<dbReference type="PANTHER" id="PTHR35333:SF3">
    <property type="entry name" value="BETA-LACTAMASE-TYPE TRANSPEPTIDASE FOLD CONTAINING PROTEIN"/>
    <property type="match status" value="1"/>
</dbReference>
<evidence type="ECO:0000313" key="4">
    <source>
        <dbReference type="EMBL" id="SCB78578.1"/>
    </source>
</evidence>
<dbReference type="InterPro" id="IPR045155">
    <property type="entry name" value="Beta-lactam_cat"/>
</dbReference>
<dbReference type="PANTHER" id="PTHR35333">
    <property type="entry name" value="BETA-LACTAMASE"/>
    <property type="match status" value="1"/>
</dbReference>
<sequence>MKNKNQRGLRQNNQNAKIVKSKRLAMLIVGIVTIALGALLWTQREKIVDTVAPKLGIINHEKNLKQSWQKTLKGQRVNVDVAIYDNKKQKLITTRHSQTNKFITASAVKVSVLGELLLEHEHSQTDLNDNEKELANSMITASDNDATTNLLYQMGGYQAPDNLFEKLDMNDSQMNSAAWGYSTTTAPDQIKLLRHIFYKSDVLSRDSQRYVQSLMSQIDDDQAWGVSAGVPENAEVSLKNGWLPDDDDGWMVNSLGHIKTKKVDYVIAVLTNGDVSEQSGIDLIEKLSRQTYQELIK</sequence>
<evidence type="ECO:0000256" key="1">
    <source>
        <dbReference type="SAM" id="Phobius"/>
    </source>
</evidence>
<dbReference type="Gene3D" id="3.40.710.10">
    <property type="entry name" value="DD-peptidase/beta-lactamase superfamily"/>
    <property type="match status" value="1"/>
</dbReference>
<evidence type="ECO:0000313" key="5">
    <source>
        <dbReference type="Proteomes" id="UP000182448"/>
    </source>
</evidence>
<reference evidence="3 6" key="2">
    <citation type="submission" date="2020-04" db="EMBL/GenBank/DDBJ databases">
        <title>MicrobeNet Type strains.</title>
        <authorList>
            <person name="Nicholson A.C."/>
        </authorList>
    </citation>
    <scope>NUCLEOTIDE SEQUENCE [LARGE SCALE GENOMIC DNA]</scope>
    <source>
        <strain evidence="3 6">CCUG 33494</strain>
    </source>
</reference>
<dbReference type="InterPro" id="IPR000871">
    <property type="entry name" value="Beta-lactam_class-A"/>
</dbReference>